<dbReference type="HOGENOM" id="CLU_3041322_0_0_4"/>
<keyword evidence="1" id="KW-0396">Initiation factor</keyword>
<dbReference type="Proteomes" id="UP000002190">
    <property type="component" value="Chromosome 2"/>
</dbReference>
<protein>
    <submittedName>
        <fullName evidence="1">Translation initiation factor IF-2</fullName>
    </submittedName>
</protein>
<evidence type="ECO:0000313" key="1">
    <source>
        <dbReference type="EMBL" id="ADG18175.1"/>
    </source>
</evidence>
<proteinExistence type="predicted"/>
<dbReference type="EMBL" id="CP002014">
    <property type="protein sequence ID" value="ADG18175.1"/>
    <property type="molecule type" value="Genomic_DNA"/>
</dbReference>
<reference evidence="1 2" key="2">
    <citation type="journal article" date="2012" name="J. Bacteriol.">
        <title>Genome Sequences of Burkholderia sp. Strains CCGE1002 and H160, Isolated from Legume Nodules in Mexico and Brazil.</title>
        <authorList>
            <person name="Ormeno-Orrillo E."/>
            <person name="Rogel M.A."/>
            <person name="Chueire L.M."/>
            <person name="Tiedje J.M."/>
            <person name="Martinez-Romero E."/>
            <person name="Hungria M."/>
        </authorList>
    </citation>
    <scope>NUCLEOTIDE SEQUENCE [LARGE SCALE GENOMIC DNA]</scope>
    <source>
        <strain evidence="1 2">CCGE1002</strain>
    </source>
</reference>
<reference evidence="2" key="1">
    <citation type="submission" date="2010-04" db="EMBL/GenBank/DDBJ databases">
        <title>Complete sequence of chromosome 2 of Burkholderia sp. CCGE1002.</title>
        <authorList>
            <consortium name="US DOE Joint Genome Institute"/>
            <person name="Lucas S."/>
            <person name="Copeland A."/>
            <person name="Lapidus A."/>
            <person name="Cheng J.-F."/>
            <person name="Bruce D."/>
            <person name="Goodwin L."/>
            <person name="Pitluck S."/>
            <person name="Chertkov O."/>
            <person name="Detter J.C."/>
            <person name="Han C."/>
            <person name="Tapia R."/>
            <person name="Land M."/>
            <person name="Hauser L."/>
            <person name="Kyrpides N."/>
            <person name="Ovchinnikova G."/>
            <person name="Martinez-Romero E."/>
            <person name="Hernandez M.A.R."/>
            <person name="Tiedje J.M."/>
            <person name="Woyke T."/>
        </authorList>
    </citation>
    <scope>NUCLEOTIDE SEQUENCE [LARGE SCALE GENOMIC DNA]</scope>
    <source>
        <strain evidence="2">CCGE1002</strain>
    </source>
</reference>
<keyword evidence="1" id="KW-0648">Protein biosynthesis</keyword>
<dbReference type="KEGG" id="bge:BC1002_4180"/>
<gene>
    <name evidence="1" type="ordered locus">BC1002_4180</name>
</gene>
<organism evidence="1 2">
    <name type="scientific">Paraburkholderia atlantica</name>
    <dbReference type="NCBI Taxonomy" id="2654982"/>
    <lineage>
        <taxon>Bacteria</taxon>
        <taxon>Pseudomonadati</taxon>
        <taxon>Pseudomonadota</taxon>
        <taxon>Betaproteobacteria</taxon>
        <taxon>Burkholderiales</taxon>
        <taxon>Burkholderiaceae</taxon>
        <taxon>Paraburkholderia</taxon>
    </lineage>
</organism>
<sequence length="54" mass="6114">MATPKTSLRKIQSPEETTEQLLLPRTLAWKEMAGLLGARRSTYSRRLIIAGIRC</sequence>
<dbReference type="AlphaFoldDB" id="D5WI80"/>
<dbReference type="STRING" id="640511.BC1002_4180"/>
<accession>D5WI80</accession>
<dbReference type="GO" id="GO:0003743">
    <property type="term" value="F:translation initiation factor activity"/>
    <property type="evidence" value="ECO:0007669"/>
    <property type="project" value="UniProtKB-KW"/>
</dbReference>
<name>D5WI80_PARAM</name>
<evidence type="ECO:0000313" key="2">
    <source>
        <dbReference type="Proteomes" id="UP000002190"/>
    </source>
</evidence>